<dbReference type="InterPro" id="IPR036390">
    <property type="entry name" value="WH_DNA-bd_sf"/>
</dbReference>
<dbReference type="PROSITE" id="PS50949">
    <property type="entry name" value="HTH_GNTR"/>
    <property type="match status" value="1"/>
</dbReference>
<dbReference type="SMART" id="SM00895">
    <property type="entry name" value="FCD"/>
    <property type="match status" value="1"/>
</dbReference>
<evidence type="ECO:0000259" key="4">
    <source>
        <dbReference type="PROSITE" id="PS50949"/>
    </source>
</evidence>
<dbReference type="AlphaFoldDB" id="A0A0D6JLN1"/>
<dbReference type="KEGG" id="fil:BN1229_v1_4001"/>
<evidence type="ECO:0000313" key="5">
    <source>
        <dbReference type="EMBL" id="CPR22555.1"/>
    </source>
</evidence>
<keyword evidence="3" id="KW-0804">Transcription</keyword>
<protein>
    <submittedName>
        <fullName evidence="5">Transcriptional regulator, GntR family</fullName>
    </submittedName>
</protein>
<dbReference type="Pfam" id="PF07729">
    <property type="entry name" value="FCD"/>
    <property type="match status" value="1"/>
</dbReference>
<evidence type="ECO:0000313" key="6">
    <source>
        <dbReference type="Proteomes" id="UP000033187"/>
    </source>
</evidence>
<dbReference type="Pfam" id="PF00392">
    <property type="entry name" value="GntR"/>
    <property type="match status" value="1"/>
</dbReference>
<evidence type="ECO:0000256" key="2">
    <source>
        <dbReference type="ARBA" id="ARBA00023125"/>
    </source>
</evidence>
<dbReference type="CDD" id="cd07377">
    <property type="entry name" value="WHTH_GntR"/>
    <property type="match status" value="1"/>
</dbReference>
<dbReference type="RefSeq" id="WP_046479570.1">
    <property type="nucleotide sequence ID" value="NZ_LN829118.1"/>
</dbReference>
<evidence type="ECO:0000256" key="3">
    <source>
        <dbReference type="ARBA" id="ARBA00023163"/>
    </source>
</evidence>
<reference evidence="6" key="1">
    <citation type="submission" date="2015-02" db="EMBL/GenBank/DDBJ databases">
        <authorList>
            <person name="Chooi Y.-H."/>
        </authorList>
    </citation>
    <scope>NUCLEOTIDE SEQUENCE [LARGE SCALE GENOMIC DNA]</scope>
    <source>
        <strain evidence="6">strain Y</strain>
    </source>
</reference>
<keyword evidence="6" id="KW-1185">Reference proteome</keyword>
<dbReference type="KEGG" id="fiy:BN1229_v1_3988"/>
<keyword evidence="2" id="KW-0238">DNA-binding</keyword>
<dbReference type="GO" id="GO:0003700">
    <property type="term" value="F:DNA-binding transcription factor activity"/>
    <property type="evidence" value="ECO:0007669"/>
    <property type="project" value="InterPro"/>
</dbReference>
<dbReference type="InterPro" id="IPR011711">
    <property type="entry name" value="GntR_C"/>
</dbReference>
<proteinExistence type="predicted"/>
<feature type="domain" description="HTH gntR-type" evidence="4">
    <location>
        <begin position="3"/>
        <end position="70"/>
    </location>
</feature>
<dbReference type="InterPro" id="IPR008920">
    <property type="entry name" value="TF_FadR/GntR_C"/>
</dbReference>
<gene>
    <name evidence="5" type="ORF">YBN1229_v1_3988</name>
</gene>
<dbReference type="EMBL" id="LN829119">
    <property type="protein sequence ID" value="CPR22555.1"/>
    <property type="molecule type" value="Genomic_DNA"/>
</dbReference>
<organism evidence="5 6">
    <name type="scientific">Candidatus Filomicrobium marinum</name>
    <dbReference type="NCBI Taxonomy" id="1608628"/>
    <lineage>
        <taxon>Bacteria</taxon>
        <taxon>Pseudomonadati</taxon>
        <taxon>Pseudomonadota</taxon>
        <taxon>Alphaproteobacteria</taxon>
        <taxon>Hyphomicrobiales</taxon>
        <taxon>Hyphomicrobiaceae</taxon>
        <taxon>Filomicrobium</taxon>
    </lineage>
</organism>
<dbReference type="SUPFAM" id="SSF46785">
    <property type="entry name" value="Winged helix' DNA-binding domain"/>
    <property type="match status" value="1"/>
</dbReference>
<dbReference type="Gene3D" id="1.10.10.10">
    <property type="entry name" value="Winged helix-like DNA-binding domain superfamily/Winged helix DNA-binding domain"/>
    <property type="match status" value="1"/>
</dbReference>
<dbReference type="InterPro" id="IPR036388">
    <property type="entry name" value="WH-like_DNA-bd_sf"/>
</dbReference>
<dbReference type="PANTHER" id="PTHR43537:SF49">
    <property type="entry name" value="TRANSCRIPTIONAL REGULATORY PROTEIN"/>
    <property type="match status" value="1"/>
</dbReference>
<sequence length="223" mass="25080">MLHKNADDIRQTLEDEIASGEHAPGTRLEELVLAKRFGVSRTPVREALRILSASGLIELKPRKGATVAPLSLERLVEMFEVMAEMEGVCGTIAARRMTTSELTFLRHQHFICAEAAQSGDADHYYAENARFHALIYAGCHNEFLIEEVQRLRRRLQPYRRLQLRLKGRIADSFAEHQAIVEALDAGEEEAAGRLLKAHISIQSHRFADWVSGLNATRLVPETT</sequence>
<dbReference type="SMART" id="SM00345">
    <property type="entry name" value="HTH_GNTR"/>
    <property type="match status" value="1"/>
</dbReference>
<dbReference type="PANTHER" id="PTHR43537">
    <property type="entry name" value="TRANSCRIPTIONAL REGULATOR, GNTR FAMILY"/>
    <property type="match status" value="1"/>
</dbReference>
<dbReference type="PRINTS" id="PR00035">
    <property type="entry name" value="HTHGNTR"/>
</dbReference>
<accession>A0A0D6JLN1</accession>
<dbReference type="SUPFAM" id="SSF48008">
    <property type="entry name" value="GntR ligand-binding domain-like"/>
    <property type="match status" value="1"/>
</dbReference>
<dbReference type="OrthoDB" id="9789310at2"/>
<dbReference type="Proteomes" id="UP000033187">
    <property type="component" value="Chromosome 1"/>
</dbReference>
<dbReference type="InterPro" id="IPR000524">
    <property type="entry name" value="Tscrpt_reg_HTH_GntR"/>
</dbReference>
<dbReference type="GO" id="GO:0003677">
    <property type="term" value="F:DNA binding"/>
    <property type="evidence" value="ECO:0007669"/>
    <property type="project" value="UniProtKB-KW"/>
</dbReference>
<dbReference type="Gene3D" id="1.20.120.530">
    <property type="entry name" value="GntR ligand-binding domain-like"/>
    <property type="match status" value="1"/>
</dbReference>
<keyword evidence="1" id="KW-0805">Transcription regulation</keyword>
<name>A0A0D6JLN1_9HYPH</name>
<evidence type="ECO:0000256" key="1">
    <source>
        <dbReference type="ARBA" id="ARBA00023015"/>
    </source>
</evidence>